<gene>
    <name evidence="12" type="primary">ggt</name>
    <name evidence="12" type="ORF">K1W69_24190</name>
</gene>
<dbReference type="InterPro" id="IPR043138">
    <property type="entry name" value="GGT_lsub"/>
</dbReference>
<dbReference type="InterPro" id="IPR029055">
    <property type="entry name" value="Ntn_hydrolases_N"/>
</dbReference>
<evidence type="ECO:0000256" key="6">
    <source>
        <dbReference type="ARBA" id="ARBA00023145"/>
    </source>
</evidence>
<dbReference type="EMBL" id="JAICBX010000006">
    <property type="protein sequence ID" value="MBW8640314.1"/>
    <property type="molecule type" value="Genomic_DNA"/>
</dbReference>
<evidence type="ECO:0000256" key="8">
    <source>
        <dbReference type="ARBA" id="ARBA00047417"/>
    </source>
</evidence>
<comment type="catalytic activity">
    <reaction evidence="2 11">
        <text>glutathione + H2O = L-cysteinylglycine + L-glutamate</text>
        <dbReference type="Rhea" id="RHEA:28807"/>
        <dbReference type="ChEBI" id="CHEBI:15377"/>
        <dbReference type="ChEBI" id="CHEBI:29985"/>
        <dbReference type="ChEBI" id="CHEBI:57925"/>
        <dbReference type="ChEBI" id="CHEBI:61694"/>
        <dbReference type="EC" id="3.4.19.13"/>
    </reaction>
</comment>
<evidence type="ECO:0000256" key="10">
    <source>
        <dbReference type="PIRSR" id="PIRSR600101-2"/>
    </source>
</evidence>
<dbReference type="NCBIfam" id="TIGR00066">
    <property type="entry name" value="g_glut_trans"/>
    <property type="match status" value="1"/>
</dbReference>
<dbReference type="InterPro" id="IPR051792">
    <property type="entry name" value="GGT_bact"/>
</dbReference>
<keyword evidence="6 11" id="KW-0865">Zymogen</keyword>
<keyword evidence="5 11" id="KW-0378">Hydrolase</keyword>
<dbReference type="SUPFAM" id="SSF56235">
    <property type="entry name" value="N-terminal nucleophile aminohydrolases (Ntn hydrolases)"/>
    <property type="match status" value="1"/>
</dbReference>
<name>A0AAE3D2Z9_9HYPH</name>
<evidence type="ECO:0000256" key="3">
    <source>
        <dbReference type="ARBA" id="ARBA00009381"/>
    </source>
</evidence>
<protein>
    <recommendedName>
        <fullName evidence="11">Glutathione hydrolase proenzyme</fullName>
        <ecNumber evidence="11">2.3.2.2</ecNumber>
        <ecNumber evidence="11">3.4.19.13</ecNumber>
    </recommendedName>
    <component>
        <recommendedName>
            <fullName evidence="11">Glutathione hydrolase large chain</fullName>
        </recommendedName>
    </component>
    <component>
        <recommendedName>
            <fullName evidence="11">Glutathione hydrolase small chain</fullName>
        </recommendedName>
    </component>
</protein>
<organism evidence="12 13">
    <name type="scientific">Flavimaribacter sediminis</name>
    <dbReference type="NCBI Taxonomy" id="2865987"/>
    <lineage>
        <taxon>Bacteria</taxon>
        <taxon>Pseudomonadati</taxon>
        <taxon>Pseudomonadota</taxon>
        <taxon>Alphaproteobacteria</taxon>
        <taxon>Hyphomicrobiales</taxon>
        <taxon>Rhizobiaceae</taxon>
        <taxon>Flavimaribacter</taxon>
    </lineage>
</organism>
<comment type="caution">
    <text evidence="12">The sequence shown here is derived from an EMBL/GenBank/DDBJ whole genome shotgun (WGS) entry which is preliminary data.</text>
</comment>
<dbReference type="Gene3D" id="3.60.20.40">
    <property type="match status" value="1"/>
</dbReference>
<keyword evidence="13" id="KW-1185">Reference proteome</keyword>
<feature type="active site" description="Nucleophile" evidence="9">
    <location>
        <position position="371"/>
    </location>
</feature>
<dbReference type="PROSITE" id="PS00462">
    <property type="entry name" value="G_GLU_TRANSPEPTIDASE"/>
    <property type="match status" value="1"/>
</dbReference>
<keyword evidence="7 11" id="KW-0012">Acyltransferase</keyword>
<evidence type="ECO:0000313" key="13">
    <source>
        <dbReference type="Proteomes" id="UP001196509"/>
    </source>
</evidence>
<dbReference type="Gene3D" id="1.10.246.130">
    <property type="match status" value="1"/>
</dbReference>
<dbReference type="GO" id="GO:0036374">
    <property type="term" value="F:glutathione hydrolase activity"/>
    <property type="evidence" value="ECO:0007669"/>
    <property type="project" value="UniProtKB-UniRule"/>
</dbReference>
<evidence type="ECO:0000256" key="2">
    <source>
        <dbReference type="ARBA" id="ARBA00001089"/>
    </source>
</evidence>
<accession>A0AAE3D2Z9</accession>
<dbReference type="InterPro" id="IPR000101">
    <property type="entry name" value="GGT_peptidase"/>
</dbReference>
<keyword evidence="11" id="KW-0317">Glutathione biosynthesis</keyword>
<evidence type="ECO:0000256" key="11">
    <source>
        <dbReference type="RuleBase" id="RU368036"/>
    </source>
</evidence>
<dbReference type="AlphaFoldDB" id="A0AAE3D2Z9"/>
<comment type="PTM">
    <text evidence="11">Cleaved by autocatalysis into a large and a small subunit.</text>
</comment>
<reference evidence="12" key="1">
    <citation type="submission" date="2021-08" db="EMBL/GenBank/DDBJ databases">
        <title>Hoeflea bacterium WL0058 sp. nov., isolated from the sediment.</title>
        <authorList>
            <person name="Wang L."/>
            <person name="Zhang D."/>
        </authorList>
    </citation>
    <scope>NUCLEOTIDE SEQUENCE</scope>
    <source>
        <strain evidence="12">WL0058</strain>
    </source>
</reference>
<evidence type="ECO:0000256" key="1">
    <source>
        <dbReference type="ARBA" id="ARBA00001049"/>
    </source>
</evidence>
<dbReference type="Pfam" id="PF01019">
    <property type="entry name" value="G_glu_transpept"/>
    <property type="match status" value="1"/>
</dbReference>
<dbReference type="EC" id="3.4.19.13" evidence="11"/>
<dbReference type="InterPro" id="IPR043137">
    <property type="entry name" value="GGT_ssub_C"/>
</dbReference>
<dbReference type="PRINTS" id="PR01210">
    <property type="entry name" value="GGTRANSPTASE"/>
</dbReference>
<dbReference type="GO" id="GO:0103068">
    <property type="term" value="F:leukotriene C4 gamma-glutamyl transferase activity"/>
    <property type="evidence" value="ECO:0007669"/>
    <property type="project" value="UniProtKB-EC"/>
</dbReference>
<comment type="catalytic activity">
    <reaction evidence="8 11">
        <text>an N-terminal (5-L-glutamyl)-[peptide] + an alpha-amino acid = 5-L-glutamyl amino acid + an N-terminal L-alpha-aminoacyl-[peptide]</text>
        <dbReference type="Rhea" id="RHEA:23904"/>
        <dbReference type="Rhea" id="RHEA-COMP:9780"/>
        <dbReference type="Rhea" id="RHEA-COMP:9795"/>
        <dbReference type="ChEBI" id="CHEBI:77644"/>
        <dbReference type="ChEBI" id="CHEBI:78597"/>
        <dbReference type="ChEBI" id="CHEBI:78599"/>
        <dbReference type="ChEBI" id="CHEBI:78608"/>
        <dbReference type="EC" id="2.3.2.2"/>
    </reaction>
</comment>
<comment type="similarity">
    <text evidence="3 11">Belongs to the gamma-glutamyltransferase family.</text>
</comment>
<feature type="binding site" evidence="10">
    <location>
        <position position="454"/>
    </location>
    <ligand>
        <name>L-glutamate</name>
        <dbReference type="ChEBI" id="CHEBI:29985"/>
    </ligand>
</feature>
<sequence>MSSQQVSPSVARAAQFSCEKDPVTGSRGVAVTNHPLASAAAIEIMARGGNAADATVAALFALTVVEPMMVGFFGGGCAVVRTADGREAVIDGLCTAPMGCTPDTYTPVSDDWPDYMETANRENRVGIRSIAVPGNLRAWCEMLDEFGTLKLQDVVEPAVRLAENGFLVTPYLASCIAEHTADLSRDPAIAAIFLPAGQPLAAGDKLVQRDYAQTLRLIAREGPETLYNGALGRQIAEYMTANGGFVTADDLAGYTTEWRTPVHGNYRGYDLIGPPPPCSGGVHVIQMLNLMERYDIAGSGFGAPETLHLVLEALKIAASDRRAATADPAFVNVPVARLVSKTYADRRRAEISMDCASDYKAQVLLNESDNTTHVTIADGEGNVVTSTQTINSLFGARLVFPGTGIIPNNYMYLFDPHPGNALSLEPGKRITSGISAFIGMKEGDLAFALGLPGAHRIPACVFQAIMNIIDHDMSLQEAVEAPRVFTQGQEAEVEFGFPPDVHEALAKLGHTVRGVAHVGGGMAAIGFDGAHMEGAACWRADGAPMAIGGGLAREGVTFWPDPTKAHKEQ</sequence>
<keyword evidence="4 11" id="KW-0808">Transferase</keyword>
<dbReference type="GO" id="GO:0006750">
    <property type="term" value="P:glutathione biosynthetic process"/>
    <property type="evidence" value="ECO:0007669"/>
    <property type="project" value="UniProtKB-KW"/>
</dbReference>
<dbReference type="GO" id="GO:0006751">
    <property type="term" value="P:glutathione catabolic process"/>
    <property type="evidence" value="ECO:0007669"/>
    <property type="project" value="UniProtKB-UniRule"/>
</dbReference>
<dbReference type="RefSeq" id="WP_220231051.1">
    <property type="nucleotide sequence ID" value="NZ_JAICBX010000006.1"/>
</dbReference>
<evidence type="ECO:0000256" key="4">
    <source>
        <dbReference type="ARBA" id="ARBA00022679"/>
    </source>
</evidence>
<proteinExistence type="inferred from homology"/>
<dbReference type="InterPro" id="IPR055262">
    <property type="entry name" value="GGT_CS"/>
</dbReference>
<evidence type="ECO:0000256" key="5">
    <source>
        <dbReference type="ARBA" id="ARBA00022801"/>
    </source>
</evidence>
<dbReference type="PANTHER" id="PTHR43199:SF1">
    <property type="entry name" value="GLUTATHIONE HYDROLASE PROENZYME"/>
    <property type="match status" value="1"/>
</dbReference>
<dbReference type="EC" id="2.3.2.2" evidence="11"/>
<evidence type="ECO:0000256" key="7">
    <source>
        <dbReference type="ARBA" id="ARBA00023315"/>
    </source>
</evidence>
<dbReference type="Proteomes" id="UP001196509">
    <property type="component" value="Unassembled WGS sequence"/>
</dbReference>
<comment type="pathway">
    <text evidence="11">Sulfur metabolism; glutathione metabolism.</text>
</comment>
<dbReference type="PANTHER" id="PTHR43199">
    <property type="entry name" value="GLUTATHIONE HYDROLASE"/>
    <property type="match status" value="1"/>
</dbReference>
<comment type="subunit">
    <text evidence="11">This enzyme consists of two polypeptide chains, which are synthesized in precursor form from a single polypeptide.</text>
</comment>
<comment type="catalytic activity">
    <reaction evidence="1 11">
        <text>an S-substituted glutathione + H2O = an S-substituted L-cysteinylglycine + L-glutamate</text>
        <dbReference type="Rhea" id="RHEA:59468"/>
        <dbReference type="ChEBI" id="CHEBI:15377"/>
        <dbReference type="ChEBI" id="CHEBI:29985"/>
        <dbReference type="ChEBI" id="CHEBI:90779"/>
        <dbReference type="ChEBI" id="CHEBI:143103"/>
        <dbReference type="EC" id="3.4.19.13"/>
    </reaction>
</comment>
<evidence type="ECO:0000256" key="9">
    <source>
        <dbReference type="PIRSR" id="PIRSR600101-1"/>
    </source>
</evidence>
<feature type="binding site" evidence="10">
    <location>
        <begin position="389"/>
        <end position="391"/>
    </location>
    <ligand>
        <name>L-glutamate</name>
        <dbReference type="ChEBI" id="CHEBI:29985"/>
    </ligand>
</feature>
<evidence type="ECO:0000313" key="12">
    <source>
        <dbReference type="EMBL" id="MBW8640314.1"/>
    </source>
</evidence>